<name>A0ABW1KXF2_9PROT</name>
<keyword evidence="1" id="KW-0732">Signal</keyword>
<dbReference type="Proteomes" id="UP001596116">
    <property type="component" value="Unassembled WGS sequence"/>
</dbReference>
<dbReference type="EMBL" id="JBHPON010000001">
    <property type="protein sequence ID" value="MFC6035118.1"/>
    <property type="molecule type" value="Genomic_DNA"/>
</dbReference>
<keyword evidence="4" id="KW-1185">Reference proteome</keyword>
<reference evidence="3 4" key="1">
    <citation type="submission" date="2024-09" db="EMBL/GenBank/DDBJ databases">
        <authorList>
            <person name="Zhang Z.-H."/>
        </authorList>
    </citation>
    <scope>NUCLEOTIDE SEQUENCE [LARGE SCALE GENOMIC DNA]</scope>
    <source>
        <strain evidence="3 4">HHTR114</strain>
    </source>
</reference>
<feature type="signal peptide" evidence="1">
    <location>
        <begin position="1"/>
        <end position="25"/>
    </location>
</feature>
<organism evidence="3 4">
    <name type="scientific">Hyphococcus aureus</name>
    <dbReference type="NCBI Taxonomy" id="2666033"/>
    <lineage>
        <taxon>Bacteria</taxon>
        <taxon>Pseudomonadati</taxon>
        <taxon>Pseudomonadota</taxon>
        <taxon>Alphaproteobacteria</taxon>
        <taxon>Parvularculales</taxon>
        <taxon>Parvularculaceae</taxon>
        <taxon>Hyphococcus</taxon>
    </lineage>
</organism>
<evidence type="ECO:0000313" key="4">
    <source>
        <dbReference type="Proteomes" id="UP001596116"/>
    </source>
</evidence>
<protein>
    <submittedName>
        <fullName evidence="3">DUF6265 family protein</fullName>
    </submittedName>
</protein>
<proteinExistence type="predicted"/>
<gene>
    <name evidence="3" type="ORF">ACFMB1_06150</name>
</gene>
<dbReference type="Pfam" id="PF19780">
    <property type="entry name" value="DUF6265"/>
    <property type="match status" value="1"/>
</dbReference>
<dbReference type="RefSeq" id="WP_379879553.1">
    <property type="nucleotide sequence ID" value="NZ_JBHPON010000001.1"/>
</dbReference>
<feature type="domain" description="DUF6265" evidence="2">
    <location>
        <begin position="37"/>
        <end position="150"/>
    </location>
</feature>
<accession>A0ABW1KXF2</accession>
<feature type="chain" id="PRO_5046557435" evidence="1">
    <location>
        <begin position="26"/>
        <end position="169"/>
    </location>
</feature>
<evidence type="ECO:0000313" key="3">
    <source>
        <dbReference type="EMBL" id="MFC6035118.1"/>
    </source>
</evidence>
<sequence length="169" mass="18608">MKIHNSRLISALFAIAFGAMQTVSAAAETVRSLDDLAFLEGHWRGGEDFVFEETWNGAEGGVMTGMARGVSSGELKVLEYIVVSAEEDAVVMRFKHFRRDFSTWEDGGPIILMLTDAKENDVTFSADPPSETVKSIRYFKTGENTLQADIVLVEDGEEGGFTLVFDRAD</sequence>
<dbReference type="InterPro" id="IPR046232">
    <property type="entry name" value="DUF6265"/>
</dbReference>
<comment type="caution">
    <text evidence="3">The sequence shown here is derived from an EMBL/GenBank/DDBJ whole genome shotgun (WGS) entry which is preliminary data.</text>
</comment>
<evidence type="ECO:0000256" key="1">
    <source>
        <dbReference type="SAM" id="SignalP"/>
    </source>
</evidence>
<evidence type="ECO:0000259" key="2">
    <source>
        <dbReference type="Pfam" id="PF19780"/>
    </source>
</evidence>